<dbReference type="GO" id="GO:0003824">
    <property type="term" value="F:catalytic activity"/>
    <property type="evidence" value="ECO:0007669"/>
    <property type="project" value="InterPro"/>
</dbReference>
<protein>
    <recommendedName>
        <fullName evidence="3">Fumarylacetoacetase-like C-terminal domain-containing protein</fullName>
    </recommendedName>
</protein>
<dbReference type="SUPFAM" id="SSF56529">
    <property type="entry name" value="FAH"/>
    <property type="match status" value="1"/>
</dbReference>
<comment type="caution">
    <text evidence="4">The sequence shown here is derived from an EMBL/GenBank/DDBJ whole genome shotgun (WGS) entry which is preliminary data.</text>
</comment>
<organism evidence="4 5">
    <name type="scientific">Mageeibacillus indolicus</name>
    <dbReference type="NCBI Taxonomy" id="884684"/>
    <lineage>
        <taxon>Bacteria</taxon>
        <taxon>Bacillati</taxon>
        <taxon>Bacillota</taxon>
        <taxon>Clostridia</taxon>
        <taxon>Eubacteriales</taxon>
        <taxon>Oscillospiraceae</taxon>
        <taxon>Mageeibacillus</taxon>
    </lineage>
</organism>
<dbReference type="EMBL" id="NBZD01000003">
    <property type="protein sequence ID" value="PNH18417.1"/>
    <property type="molecule type" value="Genomic_DNA"/>
</dbReference>
<sequence length="308" mass="33657">METYMKLVTYFCQPQQEKIMYDPLCIPTPNFPSILLDTGILPLSELGFTYPDWNTAIAGSHPLCFKTLAAKLRQADLATLSILPRSSITLLAPIPQPRQDVLCIGSNYYPAGTPSEKRHPLDQTMYFSKRTFHLAGPGAVLPHHQDVTASYLYEMELGVVLGKTIYQANENEAAAAILGYTVFNDCTSAILCKKFNQVYIGKSLPGFSVMGPYIVTADEFAAAPEFTIIGKLNNEIRQTGNTVDMIKNTLAILVEVSRYTVLAAGTILSTGTPQPITTRENPLQVKPGDHICGEISGVGQLDCYIAEA</sequence>
<evidence type="ECO:0000313" key="4">
    <source>
        <dbReference type="EMBL" id="PNH18417.1"/>
    </source>
</evidence>
<accession>A0A2J8B0X7</accession>
<name>A0A2J8B0X7_9FIRM</name>
<dbReference type="GO" id="GO:0044281">
    <property type="term" value="P:small molecule metabolic process"/>
    <property type="evidence" value="ECO:0007669"/>
    <property type="project" value="UniProtKB-ARBA"/>
</dbReference>
<evidence type="ECO:0000313" key="5">
    <source>
        <dbReference type="Proteomes" id="UP000236394"/>
    </source>
</evidence>
<dbReference type="Gene3D" id="3.90.850.10">
    <property type="entry name" value="Fumarylacetoacetase-like, C-terminal domain"/>
    <property type="match status" value="1"/>
</dbReference>
<comment type="similarity">
    <text evidence="1">Belongs to the FAH family.</text>
</comment>
<dbReference type="InterPro" id="IPR036663">
    <property type="entry name" value="Fumarylacetoacetase_C_sf"/>
</dbReference>
<evidence type="ECO:0000259" key="3">
    <source>
        <dbReference type="Pfam" id="PF01557"/>
    </source>
</evidence>
<dbReference type="InterPro" id="IPR011234">
    <property type="entry name" value="Fumarylacetoacetase-like_C"/>
</dbReference>
<dbReference type="PANTHER" id="PTHR42796:SF4">
    <property type="entry name" value="FUMARYLACETOACETATE HYDROLASE DOMAIN-CONTAINING PROTEIN 2A"/>
    <property type="match status" value="1"/>
</dbReference>
<gene>
    <name evidence="4" type="ORF">B7R76_06145</name>
</gene>
<dbReference type="InterPro" id="IPR051121">
    <property type="entry name" value="FAH"/>
</dbReference>
<dbReference type="AlphaFoldDB" id="A0A2J8B0X7"/>
<feature type="domain" description="Fumarylacetoacetase-like C-terminal" evidence="3">
    <location>
        <begin position="104"/>
        <end position="303"/>
    </location>
</feature>
<evidence type="ECO:0000256" key="1">
    <source>
        <dbReference type="ARBA" id="ARBA00010211"/>
    </source>
</evidence>
<dbReference type="Pfam" id="PF01557">
    <property type="entry name" value="FAA_hydrolase"/>
    <property type="match status" value="1"/>
</dbReference>
<dbReference type="GO" id="GO:0046872">
    <property type="term" value="F:metal ion binding"/>
    <property type="evidence" value="ECO:0007669"/>
    <property type="project" value="UniProtKB-KW"/>
</dbReference>
<reference evidence="5" key="1">
    <citation type="submission" date="2017-04" db="EMBL/GenBank/DDBJ databases">
        <authorList>
            <person name="Bumgarner R.E."/>
            <person name="Fredricks D.N."/>
            <person name="Srinivasan S."/>
        </authorList>
    </citation>
    <scope>NUCLEOTIDE SEQUENCE [LARGE SCALE GENOMIC DNA]</scope>
    <source>
        <strain evidence="5">KA00405</strain>
    </source>
</reference>
<dbReference type="PANTHER" id="PTHR42796">
    <property type="entry name" value="FUMARYLACETOACETATE HYDROLASE DOMAIN-CONTAINING PROTEIN 2A-RELATED"/>
    <property type="match status" value="1"/>
</dbReference>
<dbReference type="Proteomes" id="UP000236394">
    <property type="component" value="Unassembled WGS sequence"/>
</dbReference>
<keyword evidence="2" id="KW-0479">Metal-binding</keyword>
<evidence type="ECO:0000256" key="2">
    <source>
        <dbReference type="ARBA" id="ARBA00022723"/>
    </source>
</evidence>
<proteinExistence type="inferred from homology"/>